<evidence type="ECO:0000313" key="2">
    <source>
        <dbReference type="EMBL" id="CAH1398538.1"/>
    </source>
</evidence>
<feature type="compositionally biased region" description="Polar residues" evidence="1">
    <location>
        <begin position="163"/>
        <end position="177"/>
    </location>
</feature>
<keyword evidence="3" id="KW-1185">Reference proteome</keyword>
<dbReference type="AlphaFoldDB" id="A0A9P0HAT1"/>
<feature type="region of interest" description="Disordered" evidence="1">
    <location>
        <begin position="1"/>
        <end position="186"/>
    </location>
</feature>
<protein>
    <submittedName>
        <fullName evidence="2">Uncharacterized protein</fullName>
    </submittedName>
</protein>
<evidence type="ECO:0000313" key="3">
    <source>
        <dbReference type="Proteomes" id="UP001152798"/>
    </source>
</evidence>
<evidence type="ECO:0000256" key="1">
    <source>
        <dbReference type="SAM" id="MobiDB-lite"/>
    </source>
</evidence>
<proteinExistence type="predicted"/>
<organism evidence="2 3">
    <name type="scientific">Nezara viridula</name>
    <name type="common">Southern green stink bug</name>
    <name type="synonym">Cimex viridulus</name>
    <dbReference type="NCBI Taxonomy" id="85310"/>
    <lineage>
        <taxon>Eukaryota</taxon>
        <taxon>Metazoa</taxon>
        <taxon>Ecdysozoa</taxon>
        <taxon>Arthropoda</taxon>
        <taxon>Hexapoda</taxon>
        <taxon>Insecta</taxon>
        <taxon>Pterygota</taxon>
        <taxon>Neoptera</taxon>
        <taxon>Paraneoptera</taxon>
        <taxon>Hemiptera</taxon>
        <taxon>Heteroptera</taxon>
        <taxon>Panheteroptera</taxon>
        <taxon>Pentatomomorpha</taxon>
        <taxon>Pentatomoidea</taxon>
        <taxon>Pentatomidae</taxon>
        <taxon>Pentatominae</taxon>
        <taxon>Nezara</taxon>
    </lineage>
</organism>
<reference evidence="2" key="1">
    <citation type="submission" date="2022-01" db="EMBL/GenBank/DDBJ databases">
        <authorList>
            <person name="King R."/>
        </authorList>
    </citation>
    <scope>NUCLEOTIDE SEQUENCE</scope>
</reference>
<gene>
    <name evidence="2" type="ORF">NEZAVI_LOCUS8163</name>
</gene>
<dbReference type="Proteomes" id="UP001152798">
    <property type="component" value="Chromosome 4"/>
</dbReference>
<accession>A0A9P0HAT1</accession>
<name>A0A9P0HAT1_NEZVI</name>
<dbReference type="EMBL" id="OV725080">
    <property type="protein sequence ID" value="CAH1398538.1"/>
    <property type="molecule type" value="Genomic_DNA"/>
</dbReference>
<dbReference type="OrthoDB" id="6626333at2759"/>
<feature type="compositionally biased region" description="Basic and acidic residues" evidence="1">
    <location>
        <begin position="77"/>
        <end position="95"/>
    </location>
</feature>
<feature type="compositionally biased region" description="Polar residues" evidence="1">
    <location>
        <begin position="34"/>
        <end position="54"/>
    </location>
</feature>
<feature type="compositionally biased region" description="Low complexity" evidence="1">
    <location>
        <begin position="105"/>
        <end position="123"/>
    </location>
</feature>
<sequence>MDVECCPKAEEEDVISKDPLPIGPEGENIALPTPDSTTPELPETFSRTESGTSNQDEEQKESKIKTLKRLVVGKTKLKSEEDKNDSTNKNEDKSHTSRALRKSLSRVFSVSSSSLGRVWSSFSATRIHSEGESGTSTKSFGKMFGKKNKQENDNELGGDNLESKTNTLGRRLSSTLRSAFGRSKET</sequence>